<dbReference type="InterPro" id="IPR050273">
    <property type="entry name" value="GppA/Ppx_hydrolase"/>
</dbReference>
<gene>
    <name evidence="4" type="ORF">MNBD_GAMMA06-1175</name>
</gene>
<dbReference type="PIRSF" id="PIRSF001267">
    <property type="entry name" value="Pyrophosphatase_GppA_Ppx"/>
    <property type="match status" value="1"/>
</dbReference>
<dbReference type="SUPFAM" id="SSF109604">
    <property type="entry name" value="HD-domain/PDEase-like"/>
    <property type="match status" value="1"/>
</dbReference>
<dbReference type="InterPro" id="IPR048950">
    <property type="entry name" value="Ppx_GppA_C"/>
</dbReference>
<evidence type="ECO:0000259" key="2">
    <source>
        <dbReference type="Pfam" id="PF02541"/>
    </source>
</evidence>
<dbReference type="PANTHER" id="PTHR30005">
    <property type="entry name" value="EXOPOLYPHOSPHATASE"/>
    <property type="match status" value="1"/>
</dbReference>
<dbReference type="SUPFAM" id="SSF53067">
    <property type="entry name" value="Actin-like ATPase domain"/>
    <property type="match status" value="2"/>
</dbReference>
<dbReference type="InterPro" id="IPR043129">
    <property type="entry name" value="ATPase_NBD"/>
</dbReference>
<dbReference type="Pfam" id="PF21447">
    <property type="entry name" value="Ppx-GppA_III"/>
    <property type="match status" value="1"/>
</dbReference>
<dbReference type="InterPro" id="IPR003695">
    <property type="entry name" value="Ppx_GppA_N"/>
</dbReference>
<dbReference type="EMBL" id="UOFD01000050">
    <property type="protein sequence ID" value="VAW52652.1"/>
    <property type="molecule type" value="Genomic_DNA"/>
</dbReference>
<reference evidence="4" key="1">
    <citation type="submission" date="2018-06" db="EMBL/GenBank/DDBJ databases">
        <authorList>
            <person name="Zhirakovskaya E."/>
        </authorList>
    </citation>
    <scope>NUCLEOTIDE SEQUENCE</scope>
</reference>
<dbReference type="Gene3D" id="3.30.420.150">
    <property type="entry name" value="Exopolyphosphatase. Domain 2"/>
    <property type="match status" value="1"/>
</dbReference>
<dbReference type="Gene3D" id="1.10.3210.10">
    <property type="entry name" value="Hypothetical protein af1432"/>
    <property type="match status" value="1"/>
</dbReference>
<dbReference type="PANTHER" id="PTHR30005:SF14">
    <property type="entry name" value="EXOPOLYPHOSPHATASE"/>
    <property type="match status" value="1"/>
</dbReference>
<feature type="domain" description="Ppx/GppA phosphatase N-terminal" evidence="2">
    <location>
        <begin position="26"/>
        <end position="308"/>
    </location>
</feature>
<organism evidence="4">
    <name type="scientific">hydrothermal vent metagenome</name>
    <dbReference type="NCBI Taxonomy" id="652676"/>
    <lineage>
        <taxon>unclassified sequences</taxon>
        <taxon>metagenomes</taxon>
        <taxon>ecological metagenomes</taxon>
    </lineage>
</organism>
<feature type="domain" description="Ppx/GppA phosphatase C-terminal" evidence="3">
    <location>
        <begin position="315"/>
        <end position="488"/>
    </location>
</feature>
<dbReference type="CDD" id="cd24053">
    <property type="entry name" value="ASKHA_NBD_EcPPX-GppA-like"/>
    <property type="match status" value="1"/>
</dbReference>
<dbReference type="AlphaFoldDB" id="A0A3B0WN02"/>
<protein>
    <submittedName>
        <fullName evidence="4">Exopolyphosphatase</fullName>
        <ecNumber evidence="4">3.6.1.11</ecNumber>
    </submittedName>
</protein>
<evidence type="ECO:0000313" key="4">
    <source>
        <dbReference type="EMBL" id="VAW52652.1"/>
    </source>
</evidence>
<sequence length="502" mass="55923">MRTTNQHLPEIIAAIDLGSNSFHMIVARLEATGTISIIDRLRENVRLGGGLDENGIINESAQNRALECLEKFSQRIRELPQSAVRIAGTNTLRIAENAQAFVDKAENILSHPIEIIAGREEARLIYLGVAHGLAAKKGNRLVVDIGGGSTELIIGQGMTALRRESLYTGCVSTSKRFFNDGIITEKTLNTAITEASLILFPQAADFKTRQWDETIGCSGTIKAIANIVHDEGWCLNGISYSALKKLRDALIKAKHIDKLTLKGLSDSRKPVIAGGLCVLLAIFKILAIKQMQISEQSMREGLLYDLVGRITHHDVRDATVESAMTRWGVDDKQAQRVTHTAEKLYLSTCKQWGIAAEQITPLLKWAAMLHEIGLQVSHNNYHKHGAYILQNADMQGFSRQEQALLAALVLSHRSKFRTSAFKQLMTPFIKTGKQMCVLLRIAVLLHRGRTDLPLPEININVQDKNINLCFPKNWLDENRMTLADLIKEINHLDNAGYKLRFE</sequence>
<dbReference type="GO" id="GO:0004309">
    <property type="term" value="F:exopolyphosphatase activity"/>
    <property type="evidence" value="ECO:0007669"/>
    <property type="project" value="UniProtKB-EC"/>
</dbReference>
<dbReference type="Gene3D" id="3.30.420.40">
    <property type="match status" value="1"/>
</dbReference>
<dbReference type="Pfam" id="PF02541">
    <property type="entry name" value="Ppx-GppA"/>
    <property type="match status" value="1"/>
</dbReference>
<evidence type="ECO:0000256" key="1">
    <source>
        <dbReference type="ARBA" id="ARBA00022801"/>
    </source>
</evidence>
<name>A0A3B0WN02_9ZZZZ</name>
<keyword evidence="1 4" id="KW-0378">Hydrolase</keyword>
<dbReference type="EC" id="3.6.1.11" evidence="4"/>
<dbReference type="FunFam" id="3.30.420.40:FF:000023">
    <property type="entry name" value="Guanosine-5'-triphosphate,3'-diphosphate pyrophosphatase"/>
    <property type="match status" value="1"/>
</dbReference>
<accession>A0A3B0WN02</accession>
<dbReference type="GO" id="GO:0006798">
    <property type="term" value="P:polyphosphate catabolic process"/>
    <property type="evidence" value="ECO:0007669"/>
    <property type="project" value="TreeGrafter"/>
</dbReference>
<dbReference type="InterPro" id="IPR030673">
    <property type="entry name" value="PyroPPase_GppA_Ppx"/>
</dbReference>
<proteinExistence type="predicted"/>
<evidence type="ECO:0000259" key="3">
    <source>
        <dbReference type="Pfam" id="PF21447"/>
    </source>
</evidence>